<accession>A0A930Y8E8</accession>
<dbReference type="AlphaFoldDB" id="A0A930Y8E8"/>
<protein>
    <recommendedName>
        <fullName evidence="1">Polyribonucleotide phosphorylase C-terminal domain-containing protein</fullName>
    </recommendedName>
</protein>
<evidence type="ECO:0000259" key="1">
    <source>
        <dbReference type="Pfam" id="PF12111"/>
    </source>
</evidence>
<evidence type="ECO:0000313" key="2">
    <source>
        <dbReference type="EMBL" id="MBF4102352.1"/>
    </source>
</evidence>
<reference evidence="2" key="1">
    <citation type="submission" date="2020-11" db="EMBL/GenBank/DDBJ databases">
        <title>Gallibacterium anatis 1637, full genome, WGS.</title>
        <authorList>
            <person name="Laishevtcev A.I."/>
            <person name="Yakimova E.A."/>
            <person name="Petkovich D."/>
            <person name="Stepanova T.V."/>
            <person name="Kalendr R.S."/>
            <person name="Rubalsky E.O."/>
            <person name="Zulkarneev E.R."/>
            <person name="Aleshkin A.V."/>
        </authorList>
    </citation>
    <scope>NUCLEOTIDE SEQUENCE</scope>
    <source>
        <strain evidence="2">1637</strain>
    </source>
</reference>
<feature type="domain" description="Polyribonucleotide phosphorylase C-terminal" evidence="1">
    <location>
        <begin position="6"/>
        <end position="41"/>
    </location>
</feature>
<organism evidence="2">
    <name type="scientific">Gallibacterium anatis</name>
    <dbReference type="NCBI Taxonomy" id="750"/>
    <lineage>
        <taxon>Bacteria</taxon>
        <taxon>Pseudomonadati</taxon>
        <taxon>Pseudomonadota</taxon>
        <taxon>Gammaproteobacteria</taxon>
        <taxon>Pasteurellales</taxon>
        <taxon>Pasteurellaceae</taxon>
        <taxon>Gallibacterium</taxon>
    </lineage>
</organism>
<dbReference type="EMBL" id="JADION010000007">
    <property type="protein sequence ID" value="MBF4102352.1"/>
    <property type="molecule type" value="Genomic_DNA"/>
</dbReference>
<dbReference type="Pfam" id="PF12111">
    <property type="entry name" value="PNPase_C"/>
    <property type="match status" value="1"/>
</dbReference>
<proteinExistence type="predicted"/>
<sequence>MAADGINIVEWKGSRYSFRGRGAAGYHTAIDHATVEPTQAKAE</sequence>
<dbReference type="InterPro" id="IPR021968">
    <property type="entry name" value="PNPase_C"/>
</dbReference>
<comment type="caution">
    <text evidence="2">The sequence shown here is derived from an EMBL/GenBank/DDBJ whole genome shotgun (WGS) entry which is preliminary data.</text>
</comment>
<name>A0A930Y8E8_9PAST</name>
<gene>
    <name evidence="2" type="ORF">INT80_03635</name>
</gene>